<dbReference type="RefSeq" id="WP_146951293.1">
    <property type="nucleotide sequence ID" value="NZ_BAABBJ010000005.1"/>
</dbReference>
<gene>
    <name evidence="2" type="ORF">CSO01_02360</name>
</gene>
<keyword evidence="1" id="KW-1133">Transmembrane helix</keyword>
<dbReference type="AlphaFoldDB" id="A0A512P8J6"/>
<protein>
    <submittedName>
        <fullName evidence="2">Uncharacterized protein</fullName>
    </submittedName>
</protein>
<keyword evidence="3" id="KW-1185">Reference proteome</keyword>
<organism evidence="2 3">
    <name type="scientific">Cellulomonas soli</name>
    <dbReference type="NCBI Taxonomy" id="931535"/>
    <lineage>
        <taxon>Bacteria</taxon>
        <taxon>Bacillati</taxon>
        <taxon>Actinomycetota</taxon>
        <taxon>Actinomycetes</taxon>
        <taxon>Micrococcales</taxon>
        <taxon>Cellulomonadaceae</taxon>
        <taxon>Cellulomonas</taxon>
    </lineage>
</organism>
<sequence>MSGRPPLTPSGAGRNGSEADMDPWLRAARRRELPVLIAVVAFGAFLVVIGHATLSVVVLGLWVIGVGALLLAGRAVRDRQERGDGPRGAIALGTLDGTRATVLREHPARGLLTAGLTAWPGALLLAGAVIGAGSAMSAGLALVVGTVGVGFLVAGARRALHERRAGVWLTSAAVTVRDHRQSHGVAWGDVAAVTEPGGPTGLVLLLAREPAAVIVSGRARRGLPGGRGREVLVRTEATALDTPGIARTLRHLSADGDVSLLGSAAGCEMVLRIARG</sequence>
<dbReference type="EMBL" id="BKAL01000001">
    <property type="protein sequence ID" value="GEP67521.1"/>
    <property type="molecule type" value="Genomic_DNA"/>
</dbReference>
<evidence type="ECO:0000313" key="2">
    <source>
        <dbReference type="EMBL" id="GEP67521.1"/>
    </source>
</evidence>
<reference evidence="2 3" key="1">
    <citation type="submission" date="2019-07" db="EMBL/GenBank/DDBJ databases">
        <title>Whole genome shotgun sequence of Cellulomonas soli NBRC 109434.</title>
        <authorList>
            <person name="Hosoyama A."/>
            <person name="Uohara A."/>
            <person name="Ohji S."/>
            <person name="Ichikawa N."/>
        </authorList>
    </citation>
    <scope>NUCLEOTIDE SEQUENCE [LARGE SCALE GENOMIC DNA]</scope>
    <source>
        <strain evidence="2 3">NBRC 109434</strain>
    </source>
</reference>
<proteinExistence type="predicted"/>
<feature type="transmembrane region" description="Helical" evidence="1">
    <location>
        <begin position="33"/>
        <end position="50"/>
    </location>
</feature>
<feature type="transmembrane region" description="Helical" evidence="1">
    <location>
        <begin position="136"/>
        <end position="154"/>
    </location>
</feature>
<keyword evidence="1" id="KW-0812">Transmembrane</keyword>
<accession>A0A512P8J6</accession>
<evidence type="ECO:0000313" key="3">
    <source>
        <dbReference type="Proteomes" id="UP000321798"/>
    </source>
</evidence>
<name>A0A512P8J6_9CELL</name>
<evidence type="ECO:0000256" key="1">
    <source>
        <dbReference type="SAM" id="Phobius"/>
    </source>
</evidence>
<keyword evidence="1" id="KW-0472">Membrane</keyword>
<dbReference type="OrthoDB" id="9844422at2"/>
<feature type="transmembrane region" description="Helical" evidence="1">
    <location>
        <begin position="56"/>
        <end position="73"/>
    </location>
</feature>
<comment type="caution">
    <text evidence="2">The sequence shown here is derived from an EMBL/GenBank/DDBJ whole genome shotgun (WGS) entry which is preliminary data.</text>
</comment>
<dbReference type="Proteomes" id="UP000321798">
    <property type="component" value="Unassembled WGS sequence"/>
</dbReference>
<feature type="transmembrane region" description="Helical" evidence="1">
    <location>
        <begin position="111"/>
        <end position="130"/>
    </location>
</feature>